<evidence type="ECO:0000313" key="2">
    <source>
        <dbReference type="Proteomes" id="UP000297753"/>
    </source>
</evidence>
<dbReference type="InterPro" id="IPR029058">
    <property type="entry name" value="AB_hydrolase_fold"/>
</dbReference>
<accession>A0A4Y8WA57</accession>
<dbReference type="Proteomes" id="UP000297753">
    <property type="component" value="Unassembled WGS sequence"/>
</dbReference>
<dbReference type="Gene3D" id="3.40.50.1820">
    <property type="entry name" value="alpha/beta hydrolase"/>
    <property type="match status" value="1"/>
</dbReference>
<evidence type="ECO:0000313" key="1">
    <source>
        <dbReference type="EMBL" id="TFH89493.1"/>
    </source>
</evidence>
<dbReference type="RefSeq" id="WP_134837354.1">
    <property type="nucleotide sequence ID" value="NZ_SATR01000063.1"/>
</dbReference>
<dbReference type="PROSITE" id="PS51257">
    <property type="entry name" value="PROKAR_LIPOPROTEIN"/>
    <property type="match status" value="1"/>
</dbReference>
<evidence type="ECO:0008006" key="3">
    <source>
        <dbReference type="Google" id="ProtNLM"/>
    </source>
</evidence>
<dbReference type="SUPFAM" id="SSF53474">
    <property type="entry name" value="alpha/beta-Hydrolases"/>
    <property type="match status" value="1"/>
</dbReference>
<proteinExistence type="predicted"/>
<reference evidence="1 2" key="1">
    <citation type="submission" date="2019-01" db="EMBL/GenBank/DDBJ databases">
        <title>Vibrio BEI176 sp. nov, a marine bacterium isolated from China: eastern marignal seas.</title>
        <authorList>
            <person name="Li B."/>
        </authorList>
    </citation>
    <scope>NUCLEOTIDE SEQUENCE [LARGE SCALE GENOMIC DNA]</scope>
    <source>
        <strain evidence="1 2">BEI176</strain>
    </source>
</reference>
<comment type="caution">
    <text evidence="1">The sequence shown here is derived from an EMBL/GenBank/DDBJ whole genome shotgun (WGS) entry which is preliminary data.</text>
</comment>
<dbReference type="EMBL" id="SATR01000063">
    <property type="protein sequence ID" value="TFH89493.1"/>
    <property type="molecule type" value="Genomic_DNA"/>
</dbReference>
<name>A0A4Y8WA57_9VIBR</name>
<sequence>MKVWQVGGSLILLMLSGCLDQKTYHSVDLNASLECPSGPECTTGSIEPPAQGNPYALAYIEVDDQGVFWDREQLERVKTYTQSLTRKQNTLIYVYVHGWQHNANPKDSNVEQFRQHLASLSTQLPEKDWSVLGIYVGWRGRSVTLPLLEYSTFWDRQSAAKRVADGSLVELFSYLNVLKQQSITDTRVITLGHSFGGAIVFSAINKILAQELVDSSNNSSFDASAKGLGDLTVLINPAFDALKYAHFHDMQDRYNHFFGGQKPILAIFTSESDWATRYAFPIGNALTRSFEAKRYMKTRVGHESVLVNQSSAGRIAIGHFEPYRTHSLTPAFADRQEHLTRLQSARYSMKQWEQGLSVIQFSSADLKRRPGLKARVPYLVVKVDQRLIPDHNDFSGQAFQSFLQDFVTMSLIN</sequence>
<gene>
    <name evidence="1" type="ORF">ELS82_21960</name>
</gene>
<dbReference type="OrthoDB" id="8437309at2"/>
<protein>
    <recommendedName>
        <fullName evidence="3">Alpha/beta hydrolase</fullName>
    </recommendedName>
</protein>
<organism evidence="1 2">
    <name type="scientific">Vibrio ouci</name>
    <dbReference type="NCBI Taxonomy" id="2499078"/>
    <lineage>
        <taxon>Bacteria</taxon>
        <taxon>Pseudomonadati</taxon>
        <taxon>Pseudomonadota</taxon>
        <taxon>Gammaproteobacteria</taxon>
        <taxon>Vibrionales</taxon>
        <taxon>Vibrionaceae</taxon>
        <taxon>Vibrio</taxon>
    </lineage>
</organism>
<dbReference type="AlphaFoldDB" id="A0A4Y8WA57"/>
<keyword evidence="2" id="KW-1185">Reference proteome</keyword>